<dbReference type="Proteomes" id="UP000005407">
    <property type="component" value="Unassembled WGS sequence"/>
</dbReference>
<feature type="chain" id="PRO_5003702817" evidence="1">
    <location>
        <begin position="21"/>
        <end position="82"/>
    </location>
</feature>
<evidence type="ECO:0000313" key="2">
    <source>
        <dbReference type="EMBL" id="EIQ25566.1"/>
    </source>
</evidence>
<keyword evidence="1" id="KW-0732">Signal</keyword>
<dbReference type="AlphaFoldDB" id="I6D1C4"/>
<sequence length="82" mass="9075">MPCFTAMRAEIALMSGSAFAVTHHAFSSGAGRTSDGNGSHASTLKSPSYTKSVSWQHYRFLLTLIKRATQEKNFQKGCYAWR</sequence>
<organism evidence="2 3">
    <name type="scientific">Shigella flexneri K-315</name>
    <dbReference type="NCBI Taxonomy" id="766150"/>
    <lineage>
        <taxon>Bacteria</taxon>
        <taxon>Pseudomonadati</taxon>
        <taxon>Pseudomonadota</taxon>
        <taxon>Gammaproteobacteria</taxon>
        <taxon>Enterobacterales</taxon>
        <taxon>Enterobacteriaceae</taxon>
        <taxon>Shigella</taxon>
    </lineage>
</organism>
<name>I6D1C4_SHIFL</name>
<accession>I6D1C4</accession>
<dbReference type="EMBL" id="AKMY01000009">
    <property type="protein sequence ID" value="EIQ25566.1"/>
    <property type="molecule type" value="Genomic_DNA"/>
</dbReference>
<evidence type="ECO:0000313" key="3">
    <source>
        <dbReference type="Proteomes" id="UP000005407"/>
    </source>
</evidence>
<dbReference type="PATRIC" id="fig|766150.3.peg.851"/>
<comment type="caution">
    <text evidence="2">The sequence shown here is derived from an EMBL/GenBank/DDBJ whole genome shotgun (WGS) entry which is preliminary data.</text>
</comment>
<gene>
    <name evidence="2" type="ORF">SFK315_0885</name>
</gene>
<feature type="signal peptide" evidence="1">
    <location>
        <begin position="1"/>
        <end position="20"/>
    </location>
</feature>
<evidence type="ECO:0000256" key="1">
    <source>
        <dbReference type="SAM" id="SignalP"/>
    </source>
</evidence>
<protein>
    <submittedName>
        <fullName evidence="2">Transposase</fullName>
    </submittedName>
</protein>
<proteinExistence type="predicted"/>
<reference evidence="2 3" key="1">
    <citation type="submission" date="2012-03" db="EMBL/GenBank/DDBJ databases">
        <authorList>
            <person name="Rasko D."/>
            <person name="Redman J."/>
            <person name="Daugherty S.C."/>
            <person name="Tallon L."/>
            <person name="Sadzewicz L."/>
            <person name="Jones K."/>
            <person name="Santana-Cruz I."/>
            <person name="Liu X."/>
        </authorList>
    </citation>
    <scope>NUCLEOTIDE SEQUENCE [LARGE SCALE GENOMIC DNA]</scope>
    <source>
        <strain evidence="2 3">K-315</strain>
    </source>
</reference>